<dbReference type="Proteomes" id="UP000030758">
    <property type="component" value="Unassembled WGS sequence"/>
</dbReference>
<protein>
    <submittedName>
        <fullName evidence="1">Uncharacterized protein</fullName>
    </submittedName>
</protein>
<organism evidence="1">
    <name type="scientific">Trichuris suis</name>
    <name type="common">pig whipworm</name>
    <dbReference type="NCBI Taxonomy" id="68888"/>
    <lineage>
        <taxon>Eukaryota</taxon>
        <taxon>Metazoa</taxon>
        <taxon>Ecdysozoa</taxon>
        <taxon>Nematoda</taxon>
        <taxon>Enoplea</taxon>
        <taxon>Dorylaimia</taxon>
        <taxon>Trichinellida</taxon>
        <taxon>Trichuridae</taxon>
        <taxon>Trichuris</taxon>
    </lineage>
</organism>
<dbReference type="AlphaFoldDB" id="A0A085NSQ7"/>
<feature type="non-terminal residue" evidence="1">
    <location>
        <position position="1"/>
    </location>
</feature>
<feature type="non-terminal residue" evidence="1">
    <location>
        <position position="22"/>
    </location>
</feature>
<accession>A0A085NSQ7</accession>
<gene>
    <name evidence="1" type="ORF">M514_04060</name>
</gene>
<dbReference type="EMBL" id="KL367477">
    <property type="protein sequence ID" value="KFD72503.1"/>
    <property type="molecule type" value="Genomic_DNA"/>
</dbReference>
<sequence>DKQLCALSDRVEIRNRFKRIIL</sequence>
<reference evidence="1" key="1">
    <citation type="journal article" date="2014" name="Nat. Genet.">
        <title>Genome and transcriptome of the porcine whipworm Trichuris suis.</title>
        <authorList>
            <person name="Jex A.R."/>
            <person name="Nejsum P."/>
            <person name="Schwarz E.M."/>
            <person name="Hu L."/>
            <person name="Young N.D."/>
            <person name="Hall R.S."/>
            <person name="Korhonen P.K."/>
            <person name="Liao S."/>
            <person name="Thamsborg S."/>
            <person name="Xia J."/>
            <person name="Xu P."/>
            <person name="Wang S."/>
            <person name="Scheerlinck J.P."/>
            <person name="Hofmann A."/>
            <person name="Sternberg P.W."/>
            <person name="Wang J."/>
            <person name="Gasser R.B."/>
        </authorList>
    </citation>
    <scope>NUCLEOTIDE SEQUENCE [LARGE SCALE GENOMIC DNA]</scope>
    <source>
        <strain evidence="1">DCEP-RM93F</strain>
    </source>
</reference>
<name>A0A085NSQ7_9BILA</name>
<proteinExistence type="predicted"/>
<evidence type="ECO:0000313" key="1">
    <source>
        <dbReference type="EMBL" id="KFD72503.1"/>
    </source>
</evidence>